<reference evidence="1" key="1">
    <citation type="journal article" date="2015" name="Proc. Natl. Acad. Sci. U.S.A.">
        <title>Networks of energetic and metabolic interactions define dynamics in microbial communities.</title>
        <authorList>
            <person name="Embree M."/>
            <person name="Liu J.K."/>
            <person name="Al-Bassam M.M."/>
            <person name="Zengler K."/>
        </authorList>
    </citation>
    <scope>NUCLEOTIDE SEQUENCE</scope>
</reference>
<dbReference type="Gene3D" id="3.40.50.10480">
    <property type="entry name" value="Probable brix-domain ribosomal biogenesis protein"/>
    <property type="match status" value="1"/>
</dbReference>
<proteinExistence type="predicted"/>
<name>A0A0W8F054_9ZZZZ</name>
<dbReference type="SUPFAM" id="SSF52954">
    <property type="entry name" value="Class II aaRS ABD-related"/>
    <property type="match status" value="1"/>
</dbReference>
<dbReference type="AlphaFoldDB" id="A0A0W8F054"/>
<protein>
    <submittedName>
        <fullName evidence="1">Uncharacterized protein</fullName>
    </submittedName>
</protein>
<organism evidence="1">
    <name type="scientific">hydrocarbon metagenome</name>
    <dbReference type="NCBI Taxonomy" id="938273"/>
    <lineage>
        <taxon>unclassified sequences</taxon>
        <taxon>metagenomes</taxon>
        <taxon>ecological metagenomes</taxon>
    </lineage>
</organism>
<accession>A0A0W8F054</accession>
<gene>
    <name evidence="1" type="ORF">ASZ90_016124</name>
</gene>
<dbReference type="EMBL" id="LNQE01001684">
    <property type="protein sequence ID" value="KUG14236.1"/>
    <property type="molecule type" value="Genomic_DNA"/>
</dbReference>
<comment type="caution">
    <text evidence="1">The sequence shown here is derived from an EMBL/GenBank/DDBJ whole genome shotgun (WGS) entry which is preliminary data.</text>
</comment>
<sequence length="135" mass="14588">MSIVSTSRKPVPELRSLAKDFAFAAGCLYIVRGKMGLPDIDAIDPALLIFSQVKGGLYSLHLSSNGSPVAAFLIPAVTVTRREGPLVAGIVVGDPSIYERLKPYIAVKLSEACREGTCVFDGTRSRRYLLSLEYP</sequence>
<evidence type="ECO:0000313" key="1">
    <source>
        <dbReference type="EMBL" id="KUG14236.1"/>
    </source>
</evidence>